<dbReference type="Proteomes" id="UP000051373">
    <property type="component" value="Unassembled WGS sequence"/>
</dbReference>
<comment type="caution">
    <text evidence="6">Lacks conserved residue(s) required for the propagation of feature annotation.</text>
</comment>
<evidence type="ECO:0000256" key="4">
    <source>
        <dbReference type="ARBA" id="ARBA00022833"/>
    </source>
</evidence>
<dbReference type="SMART" id="SM00271">
    <property type="entry name" value="DnaJ"/>
    <property type="match status" value="1"/>
</dbReference>
<comment type="cofactor">
    <cofactor evidence="6">
        <name>Zn(2+)</name>
        <dbReference type="ChEBI" id="CHEBI:29105"/>
    </cofactor>
    <text evidence="6">Binds 2 Zn(2+) ions per monomer.</text>
</comment>
<dbReference type="Pfam" id="PF01556">
    <property type="entry name" value="DnaJ_C"/>
    <property type="match status" value="1"/>
</dbReference>
<feature type="binding site" evidence="6">
    <location>
        <position position="156"/>
    </location>
    <ligand>
        <name>Zn(2+)</name>
        <dbReference type="ChEBI" id="CHEBI:29105"/>
        <label>1</label>
    </ligand>
</feature>
<dbReference type="GO" id="GO:0031072">
    <property type="term" value="F:heat shock protein binding"/>
    <property type="evidence" value="ECO:0007669"/>
    <property type="project" value="InterPro"/>
</dbReference>
<dbReference type="EMBL" id="LJUJ01000008">
    <property type="protein sequence ID" value="KPK63820.1"/>
    <property type="molecule type" value="Genomic_DNA"/>
</dbReference>
<dbReference type="Gene3D" id="2.60.260.20">
    <property type="entry name" value="Urease metallochaperone UreE, N-terminal domain"/>
    <property type="match status" value="2"/>
</dbReference>
<proteinExistence type="inferred from homology"/>
<dbReference type="GO" id="GO:0042026">
    <property type="term" value="P:protein refolding"/>
    <property type="evidence" value="ECO:0007669"/>
    <property type="project" value="TreeGrafter"/>
</dbReference>
<dbReference type="GO" id="GO:0005737">
    <property type="term" value="C:cytoplasm"/>
    <property type="evidence" value="ECO:0007669"/>
    <property type="project" value="UniProtKB-SubCell"/>
</dbReference>
<feature type="zinc finger region" description="CR-type" evidence="7">
    <location>
        <begin position="143"/>
        <end position="222"/>
    </location>
</feature>
<feature type="binding site" evidence="6">
    <location>
        <position position="199"/>
    </location>
    <ligand>
        <name>Zn(2+)</name>
        <dbReference type="ChEBI" id="CHEBI:29105"/>
        <label>2</label>
    </ligand>
</feature>
<dbReference type="InterPro" id="IPR008971">
    <property type="entry name" value="HSP40/DnaJ_pept-bd"/>
</dbReference>
<reference evidence="10 11" key="1">
    <citation type="journal article" date="2015" name="Microbiome">
        <title>Genomic resolution of linkages in carbon, nitrogen, and sulfur cycling among widespread estuary sediment bacteria.</title>
        <authorList>
            <person name="Baker B.J."/>
            <person name="Lazar C.S."/>
            <person name="Teske A.P."/>
            <person name="Dick G.J."/>
        </authorList>
    </citation>
    <scope>NUCLEOTIDE SEQUENCE [LARGE SCALE GENOMIC DNA]</scope>
    <source>
        <strain evidence="10">SM23_42</strain>
    </source>
</reference>
<keyword evidence="3 6" id="KW-0863">Zinc-finger</keyword>
<dbReference type="InterPro" id="IPR012724">
    <property type="entry name" value="DnaJ"/>
</dbReference>
<dbReference type="Gene3D" id="1.10.287.110">
    <property type="entry name" value="DnaJ domain"/>
    <property type="match status" value="1"/>
</dbReference>
<comment type="caution">
    <text evidence="10">The sequence shown here is derived from an EMBL/GenBank/DDBJ whole genome shotgun (WGS) entry which is preliminary data.</text>
</comment>
<keyword evidence="1 6" id="KW-0479">Metal-binding</keyword>
<organism evidence="10 11">
    <name type="scientific">candidate division WOR_3 bacterium SM23_42</name>
    <dbReference type="NCBI Taxonomy" id="1703779"/>
    <lineage>
        <taxon>Bacteria</taxon>
        <taxon>Bacteria division WOR-3</taxon>
    </lineage>
</organism>
<keyword evidence="4 6" id="KW-0862">Zinc</keyword>
<dbReference type="GO" id="GO:0009408">
    <property type="term" value="P:response to heat"/>
    <property type="evidence" value="ECO:0007669"/>
    <property type="project" value="InterPro"/>
</dbReference>
<dbReference type="PANTHER" id="PTHR43096">
    <property type="entry name" value="DNAJ HOMOLOG 1, MITOCHONDRIAL-RELATED"/>
    <property type="match status" value="1"/>
</dbReference>
<dbReference type="SUPFAM" id="SSF46565">
    <property type="entry name" value="Chaperone J-domain"/>
    <property type="match status" value="1"/>
</dbReference>
<evidence type="ECO:0000256" key="2">
    <source>
        <dbReference type="ARBA" id="ARBA00022737"/>
    </source>
</evidence>
<evidence type="ECO:0000313" key="11">
    <source>
        <dbReference type="Proteomes" id="UP000051373"/>
    </source>
</evidence>
<dbReference type="STRING" id="1703779.AMJ83_05030"/>
<dbReference type="CDD" id="cd06257">
    <property type="entry name" value="DnaJ"/>
    <property type="match status" value="1"/>
</dbReference>
<dbReference type="InterPro" id="IPR001623">
    <property type="entry name" value="DnaJ_domain"/>
</dbReference>
<comment type="subunit">
    <text evidence="6">Homodimer.</text>
</comment>
<dbReference type="CDD" id="cd10719">
    <property type="entry name" value="DnaJ_zf"/>
    <property type="match status" value="1"/>
</dbReference>
<dbReference type="SUPFAM" id="SSF49493">
    <property type="entry name" value="HSP40/DnaJ peptide-binding domain"/>
    <property type="match status" value="2"/>
</dbReference>
<feature type="binding site" evidence="6">
    <location>
        <position position="210"/>
    </location>
    <ligand>
        <name>Zn(2+)</name>
        <dbReference type="ChEBI" id="CHEBI:29105"/>
        <label>1</label>
    </ligand>
</feature>
<dbReference type="GO" id="GO:0008270">
    <property type="term" value="F:zinc ion binding"/>
    <property type="evidence" value="ECO:0007669"/>
    <property type="project" value="UniProtKB-UniRule"/>
</dbReference>
<dbReference type="GO" id="GO:0005524">
    <property type="term" value="F:ATP binding"/>
    <property type="evidence" value="ECO:0007669"/>
    <property type="project" value="InterPro"/>
</dbReference>
<dbReference type="GO" id="GO:0006260">
    <property type="term" value="P:DNA replication"/>
    <property type="evidence" value="ECO:0007669"/>
    <property type="project" value="UniProtKB-KW"/>
</dbReference>
<dbReference type="CDD" id="cd10747">
    <property type="entry name" value="DnaJ_C"/>
    <property type="match status" value="1"/>
</dbReference>
<comment type="subcellular location">
    <subcellularLocation>
        <location evidence="6">Cytoplasm</location>
    </subcellularLocation>
</comment>
<evidence type="ECO:0000313" key="10">
    <source>
        <dbReference type="EMBL" id="KPK63820.1"/>
    </source>
</evidence>
<feature type="binding site" evidence="6">
    <location>
        <position position="170"/>
    </location>
    <ligand>
        <name>Zn(2+)</name>
        <dbReference type="ChEBI" id="CHEBI:29105"/>
        <label>2</label>
    </ligand>
</feature>
<feature type="domain" description="J" evidence="8">
    <location>
        <begin position="4"/>
        <end position="70"/>
    </location>
</feature>
<keyword evidence="2 6" id="KW-0677">Repeat</keyword>
<comment type="function">
    <text evidence="6">Participates actively in the response to hyperosmotic and heat shock by preventing the aggregation of stress-denatured proteins and by disaggregating proteins, also in an autonomous, DnaK-independent fashion. Unfolded proteins bind initially to DnaJ; upon interaction with the DnaJ-bound protein, DnaK hydrolyzes its bound ATP, resulting in the formation of a stable complex. GrpE releases ADP from DnaK; ATP binding to DnaK triggers the release of the substrate protein, thus completing the reaction cycle. Several rounds of ATP-dependent interactions between DnaJ, DnaK and GrpE are required for fully efficient folding. Also involved, together with DnaK and GrpE, in the DNA replication of plasmids through activation of initiation proteins.</text>
</comment>
<dbReference type="PROSITE" id="PS51188">
    <property type="entry name" value="ZF_CR"/>
    <property type="match status" value="1"/>
</dbReference>
<feature type="binding site" evidence="6">
    <location>
        <position position="196"/>
    </location>
    <ligand>
        <name>Zn(2+)</name>
        <dbReference type="ChEBI" id="CHEBI:29105"/>
        <label>2</label>
    </ligand>
</feature>
<evidence type="ECO:0000259" key="8">
    <source>
        <dbReference type="PROSITE" id="PS50076"/>
    </source>
</evidence>
<evidence type="ECO:0000256" key="5">
    <source>
        <dbReference type="ARBA" id="ARBA00023186"/>
    </source>
</evidence>
<dbReference type="HAMAP" id="MF_01152">
    <property type="entry name" value="DnaJ"/>
    <property type="match status" value="1"/>
</dbReference>
<evidence type="ECO:0000256" key="6">
    <source>
        <dbReference type="HAMAP-Rule" id="MF_01152"/>
    </source>
</evidence>
<dbReference type="PATRIC" id="fig|1703779.3.peg.1224"/>
<feature type="binding site" evidence="6">
    <location>
        <position position="159"/>
    </location>
    <ligand>
        <name>Zn(2+)</name>
        <dbReference type="ChEBI" id="CHEBI:29105"/>
        <label>1</label>
    </ligand>
</feature>
<dbReference type="AlphaFoldDB" id="A0A0S8FVX8"/>
<dbReference type="InterPro" id="IPR001305">
    <property type="entry name" value="HSP_DnaJ_Cys-rich_dom"/>
</dbReference>
<sequence>MKKDYYDVLGIGKSASPDDIKKAYRGKAKQYHPDMNRDNKQEAAEKFKEVSEAYEVLIDPQKRQLYDQYGHDGVSQTFKGGGFTWDDFTHFDDLQDILGNLFGGSIFEDVFGFTGRSRGQQRARKGGDIHVILKVSLEEIANSAKKQFKINRYEGCSSCGGKGGTDFAACSQCGGRGQVRTQSRSFFGTFTSVSPCPSCKGSGQVIKTPCSKCGATGRIRKSRTIEIKTPRGVANGQYIVLRGEGHYGQGGKGSIIVQFEEKPHEYFERQGYNLYIRMFTPYSKLIGGGSIEVPSLNGKQERIKVSKGSSAPEIIRVKGKGMPRPDGGHGDLFVELDLKPLKSTDRNLGKIIDELKRYEGEPTPRPRAK</sequence>
<dbReference type="SUPFAM" id="SSF57938">
    <property type="entry name" value="DnaJ/Hsp40 cysteine-rich domain"/>
    <property type="match status" value="1"/>
</dbReference>
<dbReference type="PROSITE" id="PS00636">
    <property type="entry name" value="DNAJ_1"/>
    <property type="match status" value="1"/>
</dbReference>
<evidence type="ECO:0000256" key="1">
    <source>
        <dbReference type="ARBA" id="ARBA00022723"/>
    </source>
</evidence>
<dbReference type="InterPro" id="IPR036410">
    <property type="entry name" value="HSP_DnaJ_Cys-rich_dom_sf"/>
</dbReference>
<keyword evidence="6" id="KW-0235">DNA replication</keyword>
<dbReference type="PROSITE" id="PS50076">
    <property type="entry name" value="DNAJ_2"/>
    <property type="match status" value="1"/>
</dbReference>
<evidence type="ECO:0000256" key="7">
    <source>
        <dbReference type="PROSITE-ProRule" id="PRU00546"/>
    </source>
</evidence>
<dbReference type="Gene3D" id="6.20.20.10">
    <property type="match status" value="2"/>
</dbReference>
<comment type="similarity">
    <text evidence="6">Belongs to the DnaJ family.</text>
</comment>
<feature type="domain" description="CR-type" evidence="9">
    <location>
        <begin position="143"/>
        <end position="222"/>
    </location>
</feature>
<dbReference type="InterPro" id="IPR036869">
    <property type="entry name" value="J_dom_sf"/>
</dbReference>
<accession>A0A0S8FVX8</accession>
<dbReference type="PANTHER" id="PTHR43096:SF52">
    <property type="entry name" value="DNAJ HOMOLOG 1, MITOCHONDRIAL-RELATED"/>
    <property type="match status" value="1"/>
</dbReference>
<dbReference type="InterPro" id="IPR018253">
    <property type="entry name" value="DnaJ_domain_CS"/>
</dbReference>
<keyword evidence="6" id="KW-0963">Cytoplasm</keyword>
<dbReference type="InterPro" id="IPR002939">
    <property type="entry name" value="DnaJ_C"/>
</dbReference>
<evidence type="ECO:0000256" key="3">
    <source>
        <dbReference type="ARBA" id="ARBA00022771"/>
    </source>
</evidence>
<dbReference type="GO" id="GO:0051082">
    <property type="term" value="F:unfolded protein binding"/>
    <property type="evidence" value="ECO:0007669"/>
    <property type="project" value="UniProtKB-UniRule"/>
</dbReference>
<evidence type="ECO:0000259" key="9">
    <source>
        <dbReference type="PROSITE" id="PS51188"/>
    </source>
</evidence>
<dbReference type="PRINTS" id="PR00625">
    <property type="entry name" value="JDOMAIN"/>
</dbReference>
<name>A0A0S8FVX8_UNCW3</name>
<feature type="binding site" evidence="6">
    <location>
        <position position="213"/>
    </location>
    <ligand>
        <name>Zn(2+)</name>
        <dbReference type="ChEBI" id="CHEBI:29105"/>
        <label>1</label>
    </ligand>
</feature>
<gene>
    <name evidence="6" type="primary">dnaJ</name>
    <name evidence="10" type="ORF">AMJ83_05030</name>
</gene>
<feature type="binding site" evidence="6">
    <location>
        <position position="173"/>
    </location>
    <ligand>
        <name>Zn(2+)</name>
        <dbReference type="ChEBI" id="CHEBI:29105"/>
        <label>2</label>
    </ligand>
</feature>
<keyword evidence="5 6" id="KW-0143">Chaperone</keyword>
<dbReference type="Pfam" id="PF00226">
    <property type="entry name" value="DnaJ"/>
    <property type="match status" value="1"/>
</dbReference>
<protein>
    <recommendedName>
        <fullName evidence="6">Chaperone protein DnaJ</fullName>
    </recommendedName>
</protein>
<comment type="domain">
    <text evidence="6">The J domain is necessary and sufficient to stimulate DnaK ATPase activity. Zinc center 1 plays an important role in the autonomous, DnaK-independent chaperone activity of DnaJ. Zinc center 2 is essential for interaction with DnaK and for DnaJ activity.</text>
</comment>
<dbReference type="Pfam" id="PF00684">
    <property type="entry name" value="DnaJ_CXXCXGXG"/>
    <property type="match status" value="1"/>
</dbReference>
<keyword evidence="6" id="KW-0346">Stress response</keyword>